<dbReference type="EMBL" id="JXTB01000060">
    <property type="protein sequence ID" value="PON68784.1"/>
    <property type="molecule type" value="Genomic_DNA"/>
</dbReference>
<proteinExistence type="predicted"/>
<name>A0A2P5D679_PARAD</name>
<protein>
    <submittedName>
        <fullName evidence="1">Uncharacterized protein</fullName>
    </submittedName>
</protein>
<evidence type="ECO:0000313" key="2">
    <source>
        <dbReference type="Proteomes" id="UP000237105"/>
    </source>
</evidence>
<organism evidence="1 2">
    <name type="scientific">Parasponia andersonii</name>
    <name type="common">Sponia andersonii</name>
    <dbReference type="NCBI Taxonomy" id="3476"/>
    <lineage>
        <taxon>Eukaryota</taxon>
        <taxon>Viridiplantae</taxon>
        <taxon>Streptophyta</taxon>
        <taxon>Embryophyta</taxon>
        <taxon>Tracheophyta</taxon>
        <taxon>Spermatophyta</taxon>
        <taxon>Magnoliopsida</taxon>
        <taxon>eudicotyledons</taxon>
        <taxon>Gunneridae</taxon>
        <taxon>Pentapetalae</taxon>
        <taxon>rosids</taxon>
        <taxon>fabids</taxon>
        <taxon>Rosales</taxon>
        <taxon>Cannabaceae</taxon>
        <taxon>Parasponia</taxon>
    </lineage>
</organism>
<keyword evidence="2" id="KW-1185">Reference proteome</keyword>
<comment type="caution">
    <text evidence="1">The sequence shown here is derived from an EMBL/GenBank/DDBJ whole genome shotgun (WGS) entry which is preliminary data.</text>
</comment>
<sequence length="113" mass="11867">MAVVLISVGLCNRNWISNCRFGLANAVVQEKLEPQSKTPFSTPSNTIAIAVKVTWTDDAVIVTATSSIAKTIDPVVVASSAQSSFAVATENSLPGPDSSFFHLAARLKQASMA</sequence>
<dbReference type="Proteomes" id="UP000237105">
    <property type="component" value="Unassembled WGS sequence"/>
</dbReference>
<evidence type="ECO:0000313" key="1">
    <source>
        <dbReference type="EMBL" id="PON68784.1"/>
    </source>
</evidence>
<accession>A0A2P5D679</accession>
<reference evidence="2" key="1">
    <citation type="submission" date="2016-06" db="EMBL/GenBank/DDBJ databases">
        <title>Parallel loss of symbiosis genes in relatives of nitrogen-fixing non-legume Parasponia.</title>
        <authorList>
            <person name="Van Velzen R."/>
            <person name="Holmer R."/>
            <person name="Bu F."/>
            <person name="Rutten L."/>
            <person name="Van Zeijl A."/>
            <person name="Liu W."/>
            <person name="Santuari L."/>
            <person name="Cao Q."/>
            <person name="Sharma T."/>
            <person name="Shen D."/>
            <person name="Roswanjaya Y."/>
            <person name="Wardhani T."/>
            <person name="Kalhor M.S."/>
            <person name="Jansen J."/>
            <person name="Van den Hoogen J."/>
            <person name="Gungor B."/>
            <person name="Hartog M."/>
            <person name="Hontelez J."/>
            <person name="Verver J."/>
            <person name="Yang W.-C."/>
            <person name="Schijlen E."/>
            <person name="Repin R."/>
            <person name="Schilthuizen M."/>
            <person name="Schranz E."/>
            <person name="Heidstra R."/>
            <person name="Miyata K."/>
            <person name="Fedorova E."/>
            <person name="Kohlen W."/>
            <person name="Bisseling T."/>
            <person name="Smit S."/>
            <person name="Geurts R."/>
        </authorList>
    </citation>
    <scope>NUCLEOTIDE SEQUENCE [LARGE SCALE GENOMIC DNA]</scope>
    <source>
        <strain evidence="2">cv. WU1-14</strain>
    </source>
</reference>
<dbReference type="AlphaFoldDB" id="A0A2P5D679"/>
<gene>
    <name evidence="1" type="ORF">PanWU01x14_093900</name>
</gene>